<dbReference type="SUPFAM" id="SSF55797">
    <property type="entry name" value="PR-1-like"/>
    <property type="match status" value="1"/>
</dbReference>
<dbReference type="PRINTS" id="PR00837">
    <property type="entry name" value="V5TPXLIKE"/>
</dbReference>
<dbReference type="PANTHER" id="PTHR10334">
    <property type="entry name" value="CYSTEINE-RICH SECRETORY PROTEIN-RELATED"/>
    <property type="match status" value="1"/>
</dbReference>
<accession>A0A1B9GK68</accession>
<organism evidence="4 5">
    <name type="scientific">Kwoniella heveanensis BCC8398</name>
    <dbReference type="NCBI Taxonomy" id="1296120"/>
    <lineage>
        <taxon>Eukaryota</taxon>
        <taxon>Fungi</taxon>
        <taxon>Dikarya</taxon>
        <taxon>Basidiomycota</taxon>
        <taxon>Agaricomycotina</taxon>
        <taxon>Tremellomycetes</taxon>
        <taxon>Tremellales</taxon>
        <taxon>Cryptococcaceae</taxon>
        <taxon>Kwoniella</taxon>
    </lineage>
</organism>
<dbReference type="AlphaFoldDB" id="A0A1B9GK68"/>
<evidence type="ECO:0000256" key="2">
    <source>
        <dbReference type="SAM" id="SignalP"/>
    </source>
</evidence>
<dbReference type="Proteomes" id="UP000092666">
    <property type="component" value="Unassembled WGS sequence"/>
</dbReference>
<dbReference type="GO" id="GO:0005576">
    <property type="term" value="C:extracellular region"/>
    <property type="evidence" value="ECO:0007669"/>
    <property type="project" value="InterPro"/>
</dbReference>
<protein>
    <recommendedName>
        <fullName evidence="3">SCP domain-containing protein</fullName>
    </recommendedName>
</protein>
<reference evidence="5" key="2">
    <citation type="submission" date="2013-12" db="EMBL/GenBank/DDBJ databases">
        <title>Evolution of pathogenesis and genome organization in the Tremellales.</title>
        <authorList>
            <person name="Cuomo C."/>
            <person name="Litvintseva A."/>
            <person name="Heitman J."/>
            <person name="Chen Y."/>
            <person name="Sun S."/>
            <person name="Springer D."/>
            <person name="Dromer F."/>
            <person name="Young S."/>
            <person name="Zeng Q."/>
            <person name="Chapman S."/>
            <person name="Gujja S."/>
            <person name="Saif S."/>
            <person name="Birren B."/>
        </authorList>
    </citation>
    <scope>NUCLEOTIDE SEQUENCE [LARGE SCALE GENOMIC DNA]</scope>
    <source>
        <strain evidence="5">BCC8398</strain>
    </source>
</reference>
<name>A0A1B9GK68_9TREE</name>
<feature type="domain" description="SCP" evidence="3">
    <location>
        <begin position="229"/>
        <end position="363"/>
    </location>
</feature>
<proteinExistence type="predicted"/>
<dbReference type="InterPro" id="IPR018244">
    <property type="entry name" value="Allrgn_V5/Tpx1_CS"/>
</dbReference>
<dbReference type="SMART" id="SM00198">
    <property type="entry name" value="SCP"/>
    <property type="match status" value="1"/>
</dbReference>
<dbReference type="Gene3D" id="3.40.33.10">
    <property type="entry name" value="CAP"/>
    <property type="match status" value="1"/>
</dbReference>
<dbReference type="InterPro" id="IPR001283">
    <property type="entry name" value="CRISP-related"/>
</dbReference>
<gene>
    <name evidence="4" type="ORF">I316_06958</name>
</gene>
<feature type="chain" id="PRO_5008627103" description="SCP domain-containing protein" evidence="2">
    <location>
        <begin position="17"/>
        <end position="376"/>
    </location>
</feature>
<evidence type="ECO:0000313" key="5">
    <source>
        <dbReference type="Proteomes" id="UP000092666"/>
    </source>
</evidence>
<keyword evidence="5" id="KW-1185">Reference proteome</keyword>
<dbReference type="InterPro" id="IPR035940">
    <property type="entry name" value="CAP_sf"/>
</dbReference>
<feature type="region of interest" description="Disordered" evidence="1">
    <location>
        <begin position="151"/>
        <end position="179"/>
    </location>
</feature>
<dbReference type="OrthoDB" id="337038at2759"/>
<dbReference type="PROSITE" id="PS01009">
    <property type="entry name" value="CRISP_1"/>
    <property type="match status" value="1"/>
</dbReference>
<reference evidence="4 5" key="1">
    <citation type="submission" date="2013-07" db="EMBL/GenBank/DDBJ databases">
        <title>The Genome Sequence of Cryptococcus heveanensis BCC8398.</title>
        <authorList>
            <consortium name="The Broad Institute Genome Sequencing Platform"/>
            <person name="Cuomo C."/>
            <person name="Litvintseva A."/>
            <person name="Chen Y."/>
            <person name="Heitman J."/>
            <person name="Sun S."/>
            <person name="Springer D."/>
            <person name="Dromer F."/>
            <person name="Young S.K."/>
            <person name="Zeng Q."/>
            <person name="Gargeya S."/>
            <person name="Fitzgerald M."/>
            <person name="Abouelleil A."/>
            <person name="Alvarado L."/>
            <person name="Berlin A.M."/>
            <person name="Chapman S.B."/>
            <person name="Dewar J."/>
            <person name="Goldberg J."/>
            <person name="Griggs A."/>
            <person name="Gujja S."/>
            <person name="Hansen M."/>
            <person name="Howarth C."/>
            <person name="Imamovic A."/>
            <person name="Larimer J."/>
            <person name="McCowan C."/>
            <person name="Murphy C."/>
            <person name="Pearson M."/>
            <person name="Priest M."/>
            <person name="Roberts A."/>
            <person name="Saif S."/>
            <person name="Shea T."/>
            <person name="Sykes S."/>
            <person name="Wortman J."/>
            <person name="Nusbaum C."/>
            <person name="Birren B."/>
        </authorList>
    </citation>
    <scope>NUCLEOTIDE SEQUENCE [LARGE SCALE GENOMIC DNA]</scope>
    <source>
        <strain evidence="4 5">BCC8398</strain>
    </source>
</reference>
<dbReference type="STRING" id="1296120.A0A1B9GK68"/>
<evidence type="ECO:0000259" key="3">
    <source>
        <dbReference type="SMART" id="SM00198"/>
    </source>
</evidence>
<evidence type="ECO:0000256" key="1">
    <source>
        <dbReference type="SAM" id="MobiDB-lite"/>
    </source>
</evidence>
<dbReference type="Pfam" id="PF00188">
    <property type="entry name" value="CAP"/>
    <property type="match status" value="1"/>
</dbReference>
<feature type="region of interest" description="Disordered" evidence="1">
    <location>
        <begin position="30"/>
        <end position="59"/>
    </location>
</feature>
<dbReference type="InterPro" id="IPR014044">
    <property type="entry name" value="CAP_dom"/>
</dbReference>
<sequence length="376" mass="40103">MLAVALFSALLPFILAGEVVSAFNMHASTPLQRRTAKHRRKGKDCTTTDDPSAGSPPVPVGAVMAAEVADGDKSDDNVVWVDETVWVTETIQPTPTAITTMDAADPLGDGDGVVGAVMAGNGDGAGGGEQYVGDDNVVYVDVTSTVMETVYAGQPSPSPTPDQSQSAPPPTTPTTTTTKHRIPEVAAVAIKTDENGSSSIIYDTVSSAGAQYTDAPEATGGLTQGPTWEGQWRWVEAHNKVRQQYGAEDVNFREDLAKLAEEKAKLCNKAHTKAAENLQWGSGFGSPEGAVEGWASEASMYNWNAPGYQDAWGHFTQVVWKETKYIGCYIADCSMYPGSVVDAKYNSSFQAACEYDPAGNFVGEEPFRENVGQRKW</sequence>
<feature type="signal peptide" evidence="2">
    <location>
        <begin position="1"/>
        <end position="16"/>
    </location>
</feature>
<keyword evidence="2" id="KW-0732">Signal</keyword>
<dbReference type="EMBL" id="KV700135">
    <property type="protein sequence ID" value="OCF31353.1"/>
    <property type="molecule type" value="Genomic_DNA"/>
</dbReference>
<evidence type="ECO:0000313" key="4">
    <source>
        <dbReference type="EMBL" id="OCF31353.1"/>
    </source>
</evidence>